<protein>
    <submittedName>
        <fullName evidence="7">Heparinase II/III-like protein</fullName>
    </submittedName>
</protein>
<evidence type="ECO:0000259" key="5">
    <source>
        <dbReference type="Pfam" id="PF07940"/>
    </source>
</evidence>
<feature type="domain" description="Heparinase II/III-like C-terminal" evidence="5">
    <location>
        <begin position="441"/>
        <end position="676"/>
    </location>
</feature>
<accession>A0A1M5DUA8</accession>
<dbReference type="Gene3D" id="2.70.98.70">
    <property type="match status" value="1"/>
</dbReference>
<dbReference type="InterPro" id="IPR012480">
    <property type="entry name" value="Hepar_II_III_C"/>
</dbReference>
<dbReference type="Pfam" id="PF16889">
    <property type="entry name" value="Hepar_II_III_N"/>
    <property type="match status" value="1"/>
</dbReference>
<keyword evidence="2" id="KW-0732">Signal</keyword>
<dbReference type="PANTHER" id="PTHR39210">
    <property type="entry name" value="HEPARIN-SULFATE LYASE"/>
    <property type="match status" value="1"/>
</dbReference>
<dbReference type="AlphaFoldDB" id="A0A1M5DUA8"/>
<dbReference type="Gene3D" id="1.50.10.100">
    <property type="entry name" value="Chondroitin AC/alginate lyase"/>
    <property type="match status" value="1"/>
</dbReference>
<dbReference type="STRING" id="1194090.SAMN05443144_11233"/>
<keyword evidence="4" id="KW-0456">Lyase</keyword>
<organism evidence="7 8">
    <name type="scientific">Fodinibius roseus</name>
    <dbReference type="NCBI Taxonomy" id="1194090"/>
    <lineage>
        <taxon>Bacteria</taxon>
        <taxon>Pseudomonadati</taxon>
        <taxon>Balneolota</taxon>
        <taxon>Balneolia</taxon>
        <taxon>Balneolales</taxon>
        <taxon>Balneolaceae</taxon>
        <taxon>Fodinibius</taxon>
    </lineage>
</organism>
<keyword evidence="8" id="KW-1185">Reference proteome</keyword>
<evidence type="ECO:0000313" key="8">
    <source>
        <dbReference type="Proteomes" id="UP000184041"/>
    </source>
</evidence>
<gene>
    <name evidence="7" type="ORF">SAMN05443144_11233</name>
</gene>
<evidence type="ECO:0000256" key="4">
    <source>
        <dbReference type="ARBA" id="ARBA00023239"/>
    </source>
</evidence>
<dbReference type="OrthoDB" id="7335480at2"/>
<feature type="domain" description="Heparin-sulfate lyase N-terminal" evidence="6">
    <location>
        <begin position="78"/>
        <end position="408"/>
    </location>
</feature>
<dbReference type="SUPFAM" id="SSF48230">
    <property type="entry name" value="Chondroitin AC/alginate lyase"/>
    <property type="match status" value="1"/>
</dbReference>
<evidence type="ECO:0000256" key="3">
    <source>
        <dbReference type="ARBA" id="ARBA00022764"/>
    </source>
</evidence>
<dbReference type="Proteomes" id="UP000184041">
    <property type="component" value="Unassembled WGS sequence"/>
</dbReference>
<dbReference type="GO" id="GO:0016829">
    <property type="term" value="F:lyase activity"/>
    <property type="evidence" value="ECO:0007669"/>
    <property type="project" value="UniProtKB-KW"/>
</dbReference>
<dbReference type="EMBL" id="FQUS01000012">
    <property type="protein sequence ID" value="SHF70392.1"/>
    <property type="molecule type" value="Genomic_DNA"/>
</dbReference>
<dbReference type="RefSeq" id="WP_073064398.1">
    <property type="nucleotide sequence ID" value="NZ_FQUS01000012.1"/>
</dbReference>
<dbReference type="InterPro" id="IPR031680">
    <property type="entry name" value="Hepar_II_III_N"/>
</dbReference>
<name>A0A1M5DUA8_9BACT</name>
<evidence type="ECO:0000256" key="1">
    <source>
        <dbReference type="ARBA" id="ARBA00004418"/>
    </source>
</evidence>
<reference evidence="7 8" key="1">
    <citation type="submission" date="2016-11" db="EMBL/GenBank/DDBJ databases">
        <authorList>
            <person name="Jaros S."/>
            <person name="Januszkiewicz K."/>
            <person name="Wedrychowicz H."/>
        </authorList>
    </citation>
    <scope>NUCLEOTIDE SEQUENCE [LARGE SCALE GENOMIC DNA]</scope>
    <source>
        <strain evidence="7 8">DSM 21986</strain>
    </source>
</reference>
<dbReference type="Pfam" id="PF07940">
    <property type="entry name" value="Hepar_II_III_C"/>
    <property type="match status" value="1"/>
</dbReference>
<dbReference type="PANTHER" id="PTHR39210:SF1">
    <property type="entry name" value="HEPARIN-SULFATE LYASE"/>
    <property type="match status" value="1"/>
</dbReference>
<proteinExistence type="predicted"/>
<keyword evidence="3" id="KW-0574">Periplasm</keyword>
<sequence length="739" mass="82722">MYNYISFILWAAITFLAVPPVTVVNTAAGITEDKIVGTAEERVLLSAELTEDSTDWRAIRSVEEVWGAYPDRVRFLMEQLDLDKAGLEKVRVAVQNGDTVKAAKSLIAYYKESDSGLWLRNKSFNSLETSVLREANQLLDNSVNISGTQLTIPSNDKGGWQWDFKGPEKDKEVAYKLNAHEYLVSLYKAGISIKKDEYIKKIDSIMRDWIIHNPLPSEQDSMYMVLNTSTETLDWRDITEVRWRDLEAGVRMGATWPQIFYGFQQSEDLLPATRLLMLSSIAEHAGYLREYHKEGSNWTILEMHGLSLIGLAFPEFRKAEDWTQYALEVMEGEINNQVYPDGVQTELSTKIQWTALKRFESLADNFMQAGQAVPGSYVERLEQMYRYLAYSMRPDGHQPLNNDSDREDLRPRVLEAAGTYGRPDWRWIATNGREGQPPGGVPSAVFPWAGIHVMRDGWGPQAQWGFFDTGPFGTGHQHSDKLHLSVSAYGRDLLVDGGRYTHENYFSFDPTTWRGYFRSSFSHNVILVDGGGQTSESNRAEAALVSGDDYLNRPGFDYARGTYGGAYAGAAGGAAHTRAVLYVRGRYWVVVDRIATDRPREIQALWHYAPGLPLQSEGHRQVVSTSPGGANLRITPAGPGAMEWTLEVVEGQTEPVIQGWYSETYGRKTPNPTAVYRAEIDGDAVFGWVLTPAGGEVPPVRATLLEATPRQARIRVEVEGEPPVTATVPLQEGLSPIIK</sequence>
<evidence type="ECO:0000256" key="2">
    <source>
        <dbReference type="ARBA" id="ARBA00022729"/>
    </source>
</evidence>
<evidence type="ECO:0000259" key="6">
    <source>
        <dbReference type="Pfam" id="PF16889"/>
    </source>
</evidence>
<comment type="subcellular location">
    <subcellularLocation>
        <location evidence="1">Periplasm</location>
    </subcellularLocation>
</comment>
<evidence type="ECO:0000313" key="7">
    <source>
        <dbReference type="EMBL" id="SHF70392.1"/>
    </source>
</evidence>
<dbReference type="InterPro" id="IPR008929">
    <property type="entry name" value="Chondroitin_lyas"/>
</dbReference>
<dbReference type="GO" id="GO:0042597">
    <property type="term" value="C:periplasmic space"/>
    <property type="evidence" value="ECO:0007669"/>
    <property type="project" value="UniProtKB-SubCell"/>
</dbReference>